<keyword evidence="2" id="KW-1185">Reference proteome</keyword>
<name>A0AB34IN89_PRYPA</name>
<reference evidence="1 2" key="1">
    <citation type="journal article" date="2024" name="Science">
        <title>Giant polyketide synthase enzymes in the biosynthesis of giant marine polyether toxins.</title>
        <authorList>
            <person name="Fallon T.R."/>
            <person name="Shende V.V."/>
            <person name="Wierzbicki I.H."/>
            <person name="Pendleton A.L."/>
            <person name="Watervoot N.F."/>
            <person name="Auber R.P."/>
            <person name="Gonzalez D.J."/>
            <person name="Wisecaver J.H."/>
            <person name="Moore B.S."/>
        </authorList>
    </citation>
    <scope>NUCLEOTIDE SEQUENCE [LARGE SCALE GENOMIC DNA]</scope>
    <source>
        <strain evidence="1 2">12B1</strain>
    </source>
</reference>
<sequence>MRFSMGWLRWMPQPHVLNPLLYLYTKVAPHMLSFLYRKVGISGILMMPWLTLAFEKTTYDTFCAARGYDMYAESDVNPTPHGGFPSGGAQLPSLSLITVRGEQDRIIIPFLGDKPRSSERNAHDSR</sequence>
<proteinExistence type="predicted"/>
<gene>
    <name evidence="1" type="ORF">AB1Y20_013068</name>
</gene>
<evidence type="ECO:0000313" key="2">
    <source>
        <dbReference type="Proteomes" id="UP001515480"/>
    </source>
</evidence>
<comment type="caution">
    <text evidence="1">The sequence shown here is derived from an EMBL/GenBank/DDBJ whole genome shotgun (WGS) entry which is preliminary data.</text>
</comment>
<dbReference type="EMBL" id="JBGBPQ010000023">
    <property type="protein sequence ID" value="KAL1500411.1"/>
    <property type="molecule type" value="Genomic_DNA"/>
</dbReference>
<organism evidence="1 2">
    <name type="scientific">Prymnesium parvum</name>
    <name type="common">Toxic golden alga</name>
    <dbReference type="NCBI Taxonomy" id="97485"/>
    <lineage>
        <taxon>Eukaryota</taxon>
        <taxon>Haptista</taxon>
        <taxon>Haptophyta</taxon>
        <taxon>Prymnesiophyceae</taxon>
        <taxon>Prymnesiales</taxon>
        <taxon>Prymnesiaceae</taxon>
        <taxon>Prymnesium</taxon>
    </lineage>
</organism>
<dbReference type="AlphaFoldDB" id="A0AB34IN89"/>
<evidence type="ECO:0000313" key="1">
    <source>
        <dbReference type="EMBL" id="KAL1500411.1"/>
    </source>
</evidence>
<accession>A0AB34IN89</accession>
<dbReference type="Proteomes" id="UP001515480">
    <property type="component" value="Unassembled WGS sequence"/>
</dbReference>
<protein>
    <submittedName>
        <fullName evidence="1">Uncharacterized protein</fullName>
    </submittedName>
</protein>